<protein>
    <submittedName>
        <fullName evidence="3">UDP-N-acetylgalactosamine-undecaprenyl-phosphate N-acetylgalactosaminephosphotransferase</fullName>
        <ecNumber evidence="3">2.7.8.40</ecNumber>
    </submittedName>
</protein>
<evidence type="ECO:0000256" key="1">
    <source>
        <dbReference type="SAM" id="Phobius"/>
    </source>
</evidence>
<dbReference type="InterPro" id="IPR003362">
    <property type="entry name" value="Bact_transf"/>
</dbReference>
<organism evidence="3">
    <name type="scientific">bioreactor metagenome</name>
    <dbReference type="NCBI Taxonomy" id="1076179"/>
    <lineage>
        <taxon>unclassified sequences</taxon>
        <taxon>metagenomes</taxon>
        <taxon>ecological metagenomes</taxon>
    </lineage>
</organism>
<evidence type="ECO:0000313" key="3">
    <source>
        <dbReference type="EMBL" id="MPN27199.1"/>
    </source>
</evidence>
<dbReference type="AlphaFoldDB" id="A0A645GMU2"/>
<keyword evidence="1" id="KW-0472">Membrane</keyword>
<keyword evidence="1" id="KW-0812">Transmembrane</keyword>
<keyword evidence="1" id="KW-1133">Transmembrane helix</keyword>
<dbReference type="PANTHER" id="PTHR30576:SF0">
    <property type="entry name" value="UNDECAPRENYL-PHOSPHATE N-ACETYLGALACTOSAMINYL 1-PHOSPHATE TRANSFERASE-RELATED"/>
    <property type="match status" value="1"/>
</dbReference>
<feature type="domain" description="Bacterial sugar transferase" evidence="2">
    <location>
        <begin position="13"/>
        <end position="192"/>
    </location>
</feature>
<evidence type="ECO:0000259" key="2">
    <source>
        <dbReference type="Pfam" id="PF02397"/>
    </source>
</evidence>
<keyword evidence="3" id="KW-0808">Transferase</keyword>
<feature type="transmembrane region" description="Helical" evidence="1">
    <location>
        <begin position="18"/>
        <end position="41"/>
    </location>
</feature>
<proteinExistence type="predicted"/>
<dbReference type="Pfam" id="PF02397">
    <property type="entry name" value="Bac_transf"/>
    <property type="match status" value="1"/>
</dbReference>
<name>A0A645GMU2_9ZZZZ</name>
<dbReference type="GO" id="GO:0016780">
    <property type="term" value="F:phosphotransferase activity, for other substituted phosphate groups"/>
    <property type="evidence" value="ECO:0007669"/>
    <property type="project" value="TreeGrafter"/>
</dbReference>
<gene>
    <name evidence="3" type="primary">wecA_23</name>
    <name evidence="3" type="ORF">SDC9_174626</name>
</gene>
<dbReference type="EMBL" id="VSSQ01076998">
    <property type="protein sequence ID" value="MPN27199.1"/>
    <property type="molecule type" value="Genomic_DNA"/>
</dbReference>
<dbReference type="PANTHER" id="PTHR30576">
    <property type="entry name" value="COLANIC BIOSYNTHESIS UDP-GLUCOSE LIPID CARRIER TRANSFERASE"/>
    <property type="match status" value="1"/>
</dbReference>
<comment type="caution">
    <text evidence="3">The sequence shown here is derived from an EMBL/GenBank/DDBJ whole genome shotgun (WGS) entry which is preliminary data.</text>
</comment>
<reference evidence="3" key="1">
    <citation type="submission" date="2019-08" db="EMBL/GenBank/DDBJ databases">
        <authorList>
            <person name="Kucharzyk K."/>
            <person name="Murdoch R.W."/>
            <person name="Higgins S."/>
            <person name="Loffler F."/>
        </authorList>
    </citation>
    <scope>NUCLEOTIDE SEQUENCE</scope>
</reference>
<accession>A0A645GMU2</accession>
<dbReference type="EC" id="2.7.8.40" evidence="3"/>
<sequence>MTAKNKIGYLIIKTAVDYIAAIILIIVLSPLFLIFSICIACDSKGPVIYKQERLGKDGHPFMLYKFRTMGMDAEKDGAQWADTDDPRATRFGRFLRQKRLDELPQFVNVLRHEMSFVGPRPEREIFHKEFVKTVPDFDKRLTVLPGITGFAQISGGYELSPAEKLVYDLAYIEKRSLKLDVFIVLRTIRVMFSHEGAR</sequence>